<evidence type="ECO:0000256" key="4">
    <source>
        <dbReference type="ARBA" id="ARBA00022597"/>
    </source>
</evidence>
<organism evidence="10 11">
    <name type="scientific">Carya illinoinensis</name>
    <name type="common">Pecan</name>
    <dbReference type="NCBI Taxonomy" id="32201"/>
    <lineage>
        <taxon>Eukaryota</taxon>
        <taxon>Viridiplantae</taxon>
        <taxon>Streptophyta</taxon>
        <taxon>Embryophyta</taxon>
        <taxon>Tracheophyta</taxon>
        <taxon>Spermatophyta</taxon>
        <taxon>Magnoliopsida</taxon>
        <taxon>eudicotyledons</taxon>
        <taxon>Gunneridae</taxon>
        <taxon>Pentapetalae</taxon>
        <taxon>rosids</taxon>
        <taxon>fabids</taxon>
        <taxon>Fagales</taxon>
        <taxon>Juglandaceae</taxon>
        <taxon>Carya</taxon>
    </lineage>
</organism>
<dbReference type="PANTHER" id="PTHR10791:SF28">
    <property type="entry name" value="BIDIRECTIONAL SUGAR TRANSPORTER SWEET3"/>
    <property type="match status" value="1"/>
</dbReference>
<evidence type="ECO:0000256" key="1">
    <source>
        <dbReference type="ARBA" id="ARBA00004127"/>
    </source>
</evidence>
<proteinExistence type="inferred from homology"/>
<sequence length="262" mass="29485">MGERLCLAVGVMGNVASLLLYTAPILTFSRVIRKKSTEGYSCVPYVIALLNCLLYTWYGLPVVSNMWENFLVISINGLGILLEISFIVIYLWFTLGGKANIVDMHAQLHEDNIDVAMIVTPVIVVFCTTSIISVFSFHDHHHRKLFVGSIGLVASVAMYGSPLVVVKQVILTRSVEFMPFYLSFFSLLASSLWMAYGLLSHDLFLAVPNMVGSPLSILQLMLYCKYRKQGIMKEPNKWDLEKNDEISKQLQLTIDERLHGNI</sequence>
<dbReference type="InterPro" id="IPR047664">
    <property type="entry name" value="SWEET"/>
</dbReference>
<dbReference type="GO" id="GO:0005886">
    <property type="term" value="C:plasma membrane"/>
    <property type="evidence" value="ECO:0007669"/>
    <property type="project" value="UniProtKB-SubCell"/>
</dbReference>
<keyword evidence="6" id="KW-0677">Repeat</keyword>
<evidence type="ECO:0000256" key="9">
    <source>
        <dbReference type="RuleBase" id="RU910715"/>
    </source>
</evidence>
<evidence type="ECO:0000256" key="3">
    <source>
        <dbReference type="ARBA" id="ARBA00022448"/>
    </source>
</evidence>
<feature type="transmembrane region" description="Helical" evidence="9">
    <location>
        <begin position="40"/>
        <end position="58"/>
    </location>
</feature>
<dbReference type="FunFam" id="1.20.1280.290:FF:000001">
    <property type="entry name" value="Bidirectional sugar transporter SWEET"/>
    <property type="match status" value="1"/>
</dbReference>
<dbReference type="Proteomes" id="UP000811246">
    <property type="component" value="Chromosome 6"/>
</dbReference>
<evidence type="ECO:0000313" key="10">
    <source>
        <dbReference type="EMBL" id="KAG6706927.1"/>
    </source>
</evidence>
<dbReference type="InterPro" id="IPR004316">
    <property type="entry name" value="SWEET_rpt"/>
</dbReference>
<evidence type="ECO:0000256" key="5">
    <source>
        <dbReference type="ARBA" id="ARBA00022692"/>
    </source>
</evidence>
<dbReference type="GO" id="GO:0051119">
    <property type="term" value="F:sugar transmembrane transporter activity"/>
    <property type="evidence" value="ECO:0007669"/>
    <property type="project" value="InterPro"/>
</dbReference>
<dbReference type="EMBL" id="CM031830">
    <property type="protein sequence ID" value="KAG6706927.1"/>
    <property type="molecule type" value="Genomic_DNA"/>
</dbReference>
<keyword evidence="7 9" id="KW-1133">Transmembrane helix</keyword>
<dbReference type="FunFam" id="1.20.1280.290:FF:000002">
    <property type="entry name" value="Bidirectional sugar transporter SWEET"/>
    <property type="match status" value="1"/>
</dbReference>
<reference evidence="10" key="1">
    <citation type="submission" date="2021-01" db="EMBL/GenBank/DDBJ databases">
        <authorList>
            <person name="Lovell J.T."/>
            <person name="Bentley N."/>
            <person name="Bhattarai G."/>
            <person name="Jenkins J.W."/>
            <person name="Sreedasyam A."/>
            <person name="Alarcon Y."/>
            <person name="Bock C."/>
            <person name="Boston L."/>
            <person name="Carlson J."/>
            <person name="Cervantes K."/>
            <person name="Clermont K."/>
            <person name="Krom N."/>
            <person name="Kubenka K."/>
            <person name="Mamidi S."/>
            <person name="Mattison C."/>
            <person name="Monteros M."/>
            <person name="Pisani C."/>
            <person name="Plott C."/>
            <person name="Rajasekar S."/>
            <person name="Rhein H.S."/>
            <person name="Rohla C."/>
            <person name="Song M."/>
            <person name="Hilaire R.S."/>
            <person name="Shu S."/>
            <person name="Wells L."/>
            <person name="Wang X."/>
            <person name="Webber J."/>
            <person name="Heerema R.J."/>
            <person name="Klein P."/>
            <person name="Conner P."/>
            <person name="Grauke L."/>
            <person name="Grimwood J."/>
            <person name="Schmutz J."/>
            <person name="Randall J.J."/>
        </authorList>
    </citation>
    <scope>NUCLEOTIDE SEQUENCE</scope>
    <source>
        <tissue evidence="10">Leaf</tissue>
    </source>
</reference>
<comment type="caution">
    <text evidence="10">The sequence shown here is derived from an EMBL/GenBank/DDBJ whole genome shotgun (WGS) entry which is preliminary data.</text>
</comment>
<evidence type="ECO:0000256" key="7">
    <source>
        <dbReference type="ARBA" id="ARBA00022989"/>
    </source>
</evidence>
<comment type="subcellular location">
    <subcellularLocation>
        <location evidence="9">Cell membrane</location>
        <topology evidence="9">Multi-pass membrane protein</topology>
    </subcellularLocation>
    <subcellularLocation>
        <location evidence="1">Endomembrane system</location>
        <topology evidence="1">Multi-pass membrane protein</topology>
    </subcellularLocation>
</comment>
<dbReference type="AlphaFoldDB" id="A0A922JIT0"/>
<keyword evidence="5 9" id="KW-0812">Transmembrane</keyword>
<evidence type="ECO:0000256" key="8">
    <source>
        <dbReference type="ARBA" id="ARBA00023136"/>
    </source>
</evidence>
<feature type="transmembrane region" description="Helical" evidence="9">
    <location>
        <begin position="205"/>
        <end position="224"/>
    </location>
</feature>
<dbReference type="PANTHER" id="PTHR10791">
    <property type="entry name" value="RAG1-ACTIVATING PROTEIN 1"/>
    <property type="match status" value="1"/>
</dbReference>
<name>A0A922JIT0_CARIL</name>
<gene>
    <name evidence="10" type="ORF">I3842_06G007300</name>
</gene>
<feature type="transmembrane region" description="Helical" evidence="9">
    <location>
        <begin position="113"/>
        <end position="133"/>
    </location>
</feature>
<comment type="similarity">
    <text evidence="2 9">Belongs to the SWEET sugar transporter family.</text>
</comment>
<dbReference type="Pfam" id="PF03083">
    <property type="entry name" value="MtN3_slv"/>
    <property type="match status" value="2"/>
</dbReference>
<dbReference type="GO" id="GO:0051260">
    <property type="term" value="P:protein homooligomerization"/>
    <property type="evidence" value="ECO:0007669"/>
    <property type="project" value="UniProtKB-ARBA"/>
</dbReference>
<accession>A0A922JIT0</accession>
<feature type="transmembrane region" description="Helical" evidence="9">
    <location>
        <begin position="70"/>
        <end position="93"/>
    </location>
</feature>
<feature type="transmembrane region" description="Helical" evidence="9">
    <location>
        <begin position="145"/>
        <end position="166"/>
    </location>
</feature>
<keyword evidence="3 9" id="KW-0813">Transport</keyword>
<evidence type="ECO:0000313" key="11">
    <source>
        <dbReference type="Proteomes" id="UP000811246"/>
    </source>
</evidence>
<evidence type="ECO:0000256" key="2">
    <source>
        <dbReference type="ARBA" id="ARBA00007809"/>
    </source>
</evidence>
<keyword evidence="4 9" id="KW-0762">Sugar transport</keyword>
<feature type="transmembrane region" description="Helical" evidence="9">
    <location>
        <begin position="178"/>
        <end position="199"/>
    </location>
</feature>
<dbReference type="GO" id="GO:0012505">
    <property type="term" value="C:endomembrane system"/>
    <property type="evidence" value="ECO:0007669"/>
    <property type="project" value="UniProtKB-SubCell"/>
</dbReference>
<evidence type="ECO:0000256" key="6">
    <source>
        <dbReference type="ARBA" id="ARBA00022737"/>
    </source>
</evidence>
<feature type="transmembrane region" description="Helical" evidence="9">
    <location>
        <begin position="6"/>
        <end position="28"/>
    </location>
</feature>
<comment type="function">
    <text evidence="9">Mediates both low-affinity uptake and efflux of sugar across the membrane.</text>
</comment>
<protein>
    <recommendedName>
        <fullName evidence="9">Bidirectional sugar transporter SWEET</fullName>
    </recommendedName>
</protein>
<keyword evidence="8 9" id="KW-0472">Membrane</keyword>